<feature type="compositionally biased region" description="Basic residues" evidence="1">
    <location>
        <begin position="1"/>
        <end position="11"/>
    </location>
</feature>
<sequence length="264" mass="29457">MPPHRRRRRSRAILPDPTRLSGTTAVSHGSSSGSHPVRQSPSPSRSSGRRIDDGLPASSVTTSSRSVTHSPSRNRPQRRVVSGGGHASSHHSRNRHAAPSGRAPSHRPFAPATVAPSEYLGERGPNSTNNTVGPWDSISQAPTRVSRRRYESGHRPEYERSQSPSVVHFRSEDFECAPISFPHVRSPEDADAVVDDMRFRVDHHLDAMHDAQRELRDTRGSGEFPATQVHNLVKAHHKYSRAVIDAELFFLYHSSIVYQDIRDW</sequence>
<reference evidence="2 3" key="1">
    <citation type="journal article" date="2018" name="PLoS Pathog.">
        <title>Evolution of structural diversity of trichothecenes, a family of toxins produced by plant pathogenic and entomopathogenic fungi.</title>
        <authorList>
            <person name="Proctor R.H."/>
            <person name="McCormick S.P."/>
            <person name="Kim H.S."/>
            <person name="Cardoza R.E."/>
            <person name="Stanley A.M."/>
            <person name="Lindo L."/>
            <person name="Kelly A."/>
            <person name="Brown D.W."/>
            <person name="Lee T."/>
            <person name="Vaughan M.M."/>
            <person name="Alexander N.J."/>
            <person name="Busman M."/>
            <person name="Gutierrez S."/>
        </authorList>
    </citation>
    <scope>NUCLEOTIDE SEQUENCE [LARGE SCALE GENOMIC DNA]</scope>
    <source>
        <strain evidence="2 3">NRRL 3299</strain>
    </source>
</reference>
<keyword evidence="3" id="KW-1185">Reference proteome</keyword>
<dbReference type="Proteomes" id="UP000266152">
    <property type="component" value="Unassembled WGS sequence"/>
</dbReference>
<evidence type="ECO:0000256" key="1">
    <source>
        <dbReference type="SAM" id="MobiDB-lite"/>
    </source>
</evidence>
<feature type="compositionally biased region" description="Low complexity" evidence="1">
    <location>
        <begin position="58"/>
        <end position="73"/>
    </location>
</feature>
<name>A0A395RQZ4_FUSSP</name>
<protein>
    <submittedName>
        <fullName evidence="2">Uncharacterized protein</fullName>
    </submittedName>
</protein>
<gene>
    <name evidence="2" type="ORF">FSPOR_9125</name>
</gene>
<accession>A0A395RQZ4</accession>
<proteinExistence type="predicted"/>
<feature type="compositionally biased region" description="Low complexity" evidence="1">
    <location>
        <begin position="27"/>
        <end position="46"/>
    </location>
</feature>
<dbReference type="EMBL" id="PXOF01000144">
    <property type="protein sequence ID" value="RGP62546.1"/>
    <property type="molecule type" value="Genomic_DNA"/>
</dbReference>
<evidence type="ECO:0000313" key="3">
    <source>
        <dbReference type="Proteomes" id="UP000266152"/>
    </source>
</evidence>
<feature type="region of interest" description="Disordered" evidence="1">
    <location>
        <begin position="1"/>
        <end position="164"/>
    </location>
</feature>
<evidence type="ECO:0000313" key="2">
    <source>
        <dbReference type="EMBL" id="RGP62546.1"/>
    </source>
</evidence>
<comment type="caution">
    <text evidence="2">The sequence shown here is derived from an EMBL/GenBank/DDBJ whole genome shotgun (WGS) entry which is preliminary data.</text>
</comment>
<organism evidence="2 3">
    <name type="scientific">Fusarium sporotrichioides</name>
    <dbReference type="NCBI Taxonomy" id="5514"/>
    <lineage>
        <taxon>Eukaryota</taxon>
        <taxon>Fungi</taxon>
        <taxon>Dikarya</taxon>
        <taxon>Ascomycota</taxon>
        <taxon>Pezizomycotina</taxon>
        <taxon>Sordariomycetes</taxon>
        <taxon>Hypocreomycetidae</taxon>
        <taxon>Hypocreales</taxon>
        <taxon>Nectriaceae</taxon>
        <taxon>Fusarium</taxon>
    </lineage>
</organism>
<feature type="compositionally biased region" description="Polar residues" evidence="1">
    <location>
        <begin position="125"/>
        <end position="143"/>
    </location>
</feature>
<dbReference type="AlphaFoldDB" id="A0A395RQZ4"/>
<feature type="compositionally biased region" description="Basic and acidic residues" evidence="1">
    <location>
        <begin position="148"/>
        <end position="160"/>
    </location>
</feature>